<feature type="chain" id="PRO_5027561176" description="DUF4440 domain-containing protein" evidence="1">
    <location>
        <begin position="22"/>
        <end position="161"/>
    </location>
</feature>
<evidence type="ECO:0000256" key="1">
    <source>
        <dbReference type="SAM" id="SignalP"/>
    </source>
</evidence>
<name>A0A6S6T4W1_9BACT</name>
<keyword evidence="1" id="KW-0732">Signal</keyword>
<protein>
    <recommendedName>
        <fullName evidence="3">DUF4440 domain-containing protein</fullName>
    </recommendedName>
</protein>
<reference evidence="2" key="1">
    <citation type="submission" date="2020-01" db="EMBL/GenBank/DDBJ databases">
        <authorList>
            <person name="Meier V. D."/>
            <person name="Meier V D."/>
        </authorList>
    </citation>
    <scope>NUCLEOTIDE SEQUENCE</scope>
    <source>
        <strain evidence="2">HLG_WM_MAG_10</strain>
    </source>
</reference>
<dbReference type="AlphaFoldDB" id="A0A6S6T4W1"/>
<evidence type="ECO:0000313" key="2">
    <source>
        <dbReference type="EMBL" id="CAA6810500.1"/>
    </source>
</evidence>
<accession>A0A6S6T4W1</accession>
<organism evidence="2">
    <name type="scientific">uncultured Aureispira sp</name>
    <dbReference type="NCBI Taxonomy" id="1331704"/>
    <lineage>
        <taxon>Bacteria</taxon>
        <taxon>Pseudomonadati</taxon>
        <taxon>Bacteroidota</taxon>
        <taxon>Saprospiria</taxon>
        <taxon>Saprospirales</taxon>
        <taxon>Saprospiraceae</taxon>
        <taxon>Aureispira</taxon>
        <taxon>environmental samples</taxon>
    </lineage>
</organism>
<gene>
    <name evidence="2" type="ORF">HELGO_WM37301</name>
</gene>
<proteinExistence type="predicted"/>
<sequence length="161" mass="18417">MNKKRIGLLCGFFLCTNLMFAQNSRASAEAFGLSIVQSFFDQNCDFMFDHLDQQITSFEGGQVLPITPELRRLFCSESPLRPDMAVTFQMYEENYSPVLYDMNELNQKYPEWAAHLNLQAGDFFFDGAHPIAAGYTRVFTAGDMARFVLRKINGDWKIIAI</sequence>
<evidence type="ECO:0008006" key="3">
    <source>
        <dbReference type="Google" id="ProtNLM"/>
    </source>
</evidence>
<dbReference type="EMBL" id="CACVAQ010000166">
    <property type="protein sequence ID" value="CAA6810500.1"/>
    <property type="molecule type" value="Genomic_DNA"/>
</dbReference>
<feature type="signal peptide" evidence="1">
    <location>
        <begin position="1"/>
        <end position="21"/>
    </location>
</feature>